<comment type="caution">
    <text evidence="1">The sequence shown here is derived from an EMBL/GenBank/DDBJ whole genome shotgun (WGS) entry which is preliminary data.</text>
</comment>
<protein>
    <submittedName>
        <fullName evidence="1">Uncharacterized protein</fullName>
    </submittedName>
</protein>
<sequence length="88" mass="9639">MACNMYTYKTWTNSFTPDKSADVSTDLTQRALLCSPQNAATLLQTREDAEKADVPSARGVYQLTNPDTSVMLIENFAPPPLPPPPPPE</sequence>
<proteinExistence type="predicted"/>
<evidence type="ECO:0000313" key="2">
    <source>
        <dbReference type="Proteomes" id="UP000693946"/>
    </source>
</evidence>
<keyword evidence="2" id="KW-1185">Reference proteome</keyword>
<evidence type="ECO:0000313" key="1">
    <source>
        <dbReference type="EMBL" id="KAG7513679.1"/>
    </source>
</evidence>
<dbReference type="Proteomes" id="UP000693946">
    <property type="component" value="Linkage Group LG14"/>
</dbReference>
<gene>
    <name evidence="1" type="ORF">JOB18_013793</name>
</gene>
<dbReference type="EMBL" id="JAGKHQ010000006">
    <property type="protein sequence ID" value="KAG7513679.1"/>
    <property type="molecule type" value="Genomic_DNA"/>
</dbReference>
<organism evidence="1 2">
    <name type="scientific">Solea senegalensis</name>
    <name type="common">Senegalese sole</name>
    <dbReference type="NCBI Taxonomy" id="28829"/>
    <lineage>
        <taxon>Eukaryota</taxon>
        <taxon>Metazoa</taxon>
        <taxon>Chordata</taxon>
        <taxon>Craniata</taxon>
        <taxon>Vertebrata</taxon>
        <taxon>Euteleostomi</taxon>
        <taxon>Actinopterygii</taxon>
        <taxon>Neopterygii</taxon>
        <taxon>Teleostei</taxon>
        <taxon>Neoteleostei</taxon>
        <taxon>Acanthomorphata</taxon>
        <taxon>Carangaria</taxon>
        <taxon>Pleuronectiformes</taxon>
        <taxon>Pleuronectoidei</taxon>
        <taxon>Soleidae</taxon>
        <taxon>Solea</taxon>
    </lineage>
</organism>
<name>A0AAV6S8Y0_SOLSE</name>
<dbReference type="AlphaFoldDB" id="A0AAV6S8Y0"/>
<reference evidence="1 2" key="1">
    <citation type="journal article" date="2021" name="Sci. Rep.">
        <title>Chromosome anchoring in Senegalese sole (Solea senegalensis) reveals sex-associated markers and genome rearrangements in flatfish.</title>
        <authorList>
            <person name="Guerrero-Cozar I."/>
            <person name="Gomez-Garrido J."/>
            <person name="Berbel C."/>
            <person name="Martinez-Blanch J.F."/>
            <person name="Alioto T."/>
            <person name="Claros M.G."/>
            <person name="Gagnaire P.A."/>
            <person name="Manchado M."/>
        </authorList>
    </citation>
    <scope>NUCLEOTIDE SEQUENCE [LARGE SCALE GENOMIC DNA]</scope>
    <source>
        <strain evidence="1">Sse05_10M</strain>
    </source>
</reference>
<accession>A0AAV6S8Y0</accession>